<protein>
    <recommendedName>
        <fullName evidence="3">Serine kinase</fullName>
    </recommendedName>
</protein>
<dbReference type="EMBL" id="JAPKNK010000003">
    <property type="protein sequence ID" value="MCX5569564.1"/>
    <property type="molecule type" value="Genomic_DNA"/>
</dbReference>
<evidence type="ECO:0000313" key="1">
    <source>
        <dbReference type="EMBL" id="MCX5569564.1"/>
    </source>
</evidence>
<dbReference type="Proteomes" id="UP001144805">
    <property type="component" value="Unassembled WGS sequence"/>
</dbReference>
<evidence type="ECO:0000313" key="2">
    <source>
        <dbReference type="Proteomes" id="UP001144805"/>
    </source>
</evidence>
<comment type="caution">
    <text evidence="1">The sequence shown here is derived from an EMBL/GenBank/DDBJ whole genome shotgun (WGS) entry which is preliminary data.</text>
</comment>
<organism evidence="1 2">
    <name type="scientific">Kaistia nematophila</name>
    <dbReference type="NCBI Taxonomy" id="2994654"/>
    <lineage>
        <taxon>Bacteria</taxon>
        <taxon>Pseudomonadati</taxon>
        <taxon>Pseudomonadota</taxon>
        <taxon>Alphaproteobacteria</taxon>
        <taxon>Hyphomicrobiales</taxon>
        <taxon>Kaistiaceae</taxon>
        <taxon>Kaistia</taxon>
    </lineage>
</organism>
<dbReference type="RefSeq" id="WP_266338526.1">
    <property type="nucleotide sequence ID" value="NZ_JAPKNK010000003.1"/>
</dbReference>
<proteinExistence type="predicted"/>
<dbReference type="InterPro" id="IPR027417">
    <property type="entry name" value="P-loop_NTPase"/>
</dbReference>
<evidence type="ECO:0008006" key="3">
    <source>
        <dbReference type="Google" id="ProtNLM"/>
    </source>
</evidence>
<gene>
    <name evidence="1" type="ORF">OSH07_10210</name>
</gene>
<accession>A0A9X3E1A7</accession>
<dbReference type="AlphaFoldDB" id="A0A9X3E1A7"/>
<reference evidence="1" key="1">
    <citation type="submission" date="2022-11" db="EMBL/GenBank/DDBJ databases">
        <title>Biodiversity and phylogenetic relationships of bacteria.</title>
        <authorList>
            <person name="Machado R.A.R."/>
            <person name="Bhat A."/>
            <person name="Loulou A."/>
            <person name="Kallel S."/>
        </authorList>
    </citation>
    <scope>NUCLEOTIDE SEQUENCE</scope>
    <source>
        <strain evidence="1">K-TC2</strain>
    </source>
</reference>
<name>A0A9X3E1A7_9HYPH</name>
<keyword evidence="2" id="KW-1185">Reference proteome</keyword>
<sequence length="356" mass="39013">MRGGPGGACDPAVVDNKSLAAFFDTLFERLDATPDDRLHVAEVTLGGVGFKLRSSNRVVLDRYRDRLVTRGEPIGEARRIDIVAASEMGWRAGLWAEPDWQMHHFDEAADVGGYVATYPYFDRQWIVRQRRSGNAAYFLDHMDDLLPWDSGAPVRVPLNWALRQARRRMIHAGSLGVDGQGVLVAGPGGAGKSGTTLAGLAGGLQTVGDDYILLDQDGPPTVLPLYRLLKQDAAGIARIPGLADRLGALSPNWQGKFEFDPERAFPGCMADRLRIGAILLPVVARQERSTIEAVPRADAIRYLTDALFGEFQSRSAEDLLFLTGLSMRLPVYRLRLSEDPVEIAATVRSVIAEHAR</sequence>
<dbReference type="SUPFAM" id="SSF53795">
    <property type="entry name" value="PEP carboxykinase-like"/>
    <property type="match status" value="1"/>
</dbReference>
<dbReference type="Gene3D" id="3.40.50.300">
    <property type="entry name" value="P-loop containing nucleotide triphosphate hydrolases"/>
    <property type="match status" value="1"/>
</dbReference>